<evidence type="ECO:0000313" key="2">
    <source>
        <dbReference type="Proteomes" id="UP000693946"/>
    </source>
</evidence>
<name>A0AAV6T4F4_SOLSE</name>
<dbReference type="AlphaFoldDB" id="A0AAV6T4F4"/>
<dbReference type="Proteomes" id="UP000693946">
    <property type="component" value="Linkage Group LG1"/>
</dbReference>
<dbReference type="EMBL" id="JAGKHQ010000001">
    <property type="protein sequence ID" value="KAG7524304.1"/>
    <property type="molecule type" value="Genomic_DNA"/>
</dbReference>
<sequence length="128" mass="14486">MLLFPFKQFIMVPRAHHGGFLCVFIAASHNVNTQLLLTYSNENPNQDLKATHCGIPLELAVGIFWDLVNSVKSCHHEPFQNSLMTEPNTVHSLNLLFCNECRLTCWSKNLSKSGECKGAVIRIVYIIR</sequence>
<keyword evidence="2" id="KW-1185">Reference proteome</keyword>
<protein>
    <submittedName>
        <fullName evidence="1">Uncharacterized protein</fullName>
    </submittedName>
</protein>
<organism evidence="1 2">
    <name type="scientific">Solea senegalensis</name>
    <name type="common">Senegalese sole</name>
    <dbReference type="NCBI Taxonomy" id="28829"/>
    <lineage>
        <taxon>Eukaryota</taxon>
        <taxon>Metazoa</taxon>
        <taxon>Chordata</taxon>
        <taxon>Craniata</taxon>
        <taxon>Vertebrata</taxon>
        <taxon>Euteleostomi</taxon>
        <taxon>Actinopterygii</taxon>
        <taxon>Neopterygii</taxon>
        <taxon>Teleostei</taxon>
        <taxon>Neoteleostei</taxon>
        <taxon>Acanthomorphata</taxon>
        <taxon>Carangaria</taxon>
        <taxon>Pleuronectiformes</taxon>
        <taxon>Pleuronectoidei</taxon>
        <taxon>Soleidae</taxon>
        <taxon>Solea</taxon>
    </lineage>
</organism>
<evidence type="ECO:0000313" key="1">
    <source>
        <dbReference type="EMBL" id="KAG7524304.1"/>
    </source>
</evidence>
<comment type="caution">
    <text evidence="1">The sequence shown here is derived from an EMBL/GenBank/DDBJ whole genome shotgun (WGS) entry which is preliminary data.</text>
</comment>
<proteinExistence type="predicted"/>
<accession>A0AAV6T4F4</accession>
<gene>
    <name evidence="1" type="ORF">JOB18_010057</name>
</gene>
<reference evidence="1 2" key="1">
    <citation type="journal article" date="2021" name="Sci. Rep.">
        <title>Chromosome anchoring in Senegalese sole (Solea senegalensis) reveals sex-associated markers and genome rearrangements in flatfish.</title>
        <authorList>
            <person name="Guerrero-Cozar I."/>
            <person name="Gomez-Garrido J."/>
            <person name="Berbel C."/>
            <person name="Martinez-Blanch J.F."/>
            <person name="Alioto T."/>
            <person name="Claros M.G."/>
            <person name="Gagnaire P.A."/>
            <person name="Manchado M."/>
        </authorList>
    </citation>
    <scope>NUCLEOTIDE SEQUENCE [LARGE SCALE GENOMIC DNA]</scope>
    <source>
        <strain evidence="1">Sse05_10M</strain>
    </source>
</reference>